<dbReference type="RefSeq" id="WP_106611978.1">
    <property type="nucleotide sequence ID" value="NZ_JAUSTO010000009.1"/>
</dbReference>
<organism evidence="2 3">
    <name type="scientific">Moryella indoligenes</name>
    <dbReference type="NCBI Taxonomy" id="371674"/>
    <lineage>
        <taxon>Bacteria</taxon>
        <taxon>Bacillati</taxon>
        <taxon>Bacillota</taxon>
        <taxon>Clostridia</taxon>
        <taxon>Lachnospirales</taxon>
        <taxon>Lachnospiraceae</taxon>
        <taxon>Moryella</taxon>
    </lineage>
</organism>
<proteinExistence type="predicted"/>
<feature type="compositionally biased region" description="Basic residues" evidence="1">
    <location>
        <begin position="72"/>
        <end position="105"/>
    </location>
</feature>
<gene>
    <name evidence="2" type="ORF">J2S20_001576</name>
</gene>
<evidence type="ECO:0000256" key="1">
    <source>
        <dbReference type="SAM" id="MobiDB-lite"/>
    </source>
</evidence>
<dbReference type="AlphaFoldDB" id="A0AAE4AL83"/>
<evidence type="ECO:0000313" key="2">
    <source>
        <dbReference type="EMBL" id="MDQ0152875.1"/>
    </source>
</evidence>
<dbReference type="EMBL" id="JAUSTO010000009">
    <property type="protein sequence ID" value="MDQ0152875.1"/>
    <property type="molecule type" value="Genomic_DNA"/>
</dbReference>
<evidence type="ECO:0000313" key="3">
    <source>
        <dbReference type="Proteomes" id="UP001241537"/>
    </source>
</evidence>
<name>A0AAE4AL83_9FIRM</name>
<feature type="compositionally biased region" description="Basic and acidic residues" evidence="1">
    <location>
        <begin position="1"/>
        <end position="14"/>
    </location>
</feature>
<protein>
    <submittedName>
        <fullName evidence="2">Uncharacterized protein</fullName>
    </submittedName>
</protein>
<dbReference type="Proteomes" id="UP001241537">
    <property type="component" value="Unassembled WGS sequence"/>
</dbReference>
<reference evidence="2" key="1">
    <citation type="submission" date="2023-07" db="EMBL/GenBank/DDBJ databases">
        <title>Genomic Encyclopedia of Type Strains, Phase IV (KMG-IV): sequencing the most valuable type-strain genomes for metagenomic binning, comparative biology and taxonomic classification.</title>
        <authorList>
            <person name="Goeker M."/>
        </authorList>
    </citation>
    <scope>NUCLEOTIDE SEQUENCE</scope>
    <source>
        <strain evidence="2">DSM 19659</strain>
    </source>
</reference>
<feature type="compositionally biased region" description="Basic and acidic residues" evidence="1">
    <location>
        <begin position="55"/>
        <end position="71"/>
    </location>
</feature>
<feature type="region of interest" description="Disordered" evidence="1">
    <location>
        <begin position="1"/>
        <end position="34"/>
    </location>
</feature>
<accession>A0AAE4AL83</accession>
<comment type="caution">
    <text evidence="2">The sequence shown here is derived from an EMBL/GenBank/DDBJ whole genome shotgun (WGS) entry which is preliminary data.</text>
</comment>
<keyword evidence="3" id="KW-1185">Reference proteome</keyword>
<feature type="region of interest" description="Disordered" evidence="1">
    <location>
        <begin position="46"/>
        <end position="105"/>
    </location>
</feature>
<sequence length="105" mass="11661">MGNDGNEKVLEKAVTEGQVAAGGTEGAPGSKEEKLNAFQKFMNSLFGEKSEEADDAKKAESTEKKEDEKRLSPRRPSHSRTSTRRSRPRGRSGMQKPRKRKELKG</sequence>